<dbReference type="HOGENOM" id="CLU_128080_1_0_4"/>
<dbReference type="EMBL" id="AL954747">
    <property type="protein sequence ID" value="CAD85284.1"/>
    <property type="molecule type" value="Genomic_DNA"/>
</dbReference>
<sequence length="134" mass="14982">MKDHSAFLDTNILLYLLSEDETKSVRAENTIAAGGFISVQVLNEFASVARRKLNMSFAEIQEFLSHIRMICSVVPVTVEVHDQGLRIAEHYGFSIYDALIIAAALSADCTILYSEDMQNSQIIDDRLLIQNPFA</sequence>
<dbReference type="InterPro" id="IPR052106">
    <property type="entry name" value="PINc/VapC_TA"/>
</dbReference>
<dbReference type="CDD" id="cd18692">
    <property type="entry name" value="PIN_VapC-like"/>
    <property type="match status" value="1"/>
</dbReference>
<dbReference type="InterPro" id="IPR002716">
    <property type="entry name" value="PIN_dom"/>
</dbReference>
<dbReference type="SUPFAM" id="SSF88723">
    <property type="entry name" value="PIN domain-like"/>
    <property type="match status" value="1"/>
</dbReference>
<evidence type="ECO:0000313" key="2">
    <source>
        <dbReference type="EMBL" id="CAD85284.1"/>
    </source>
</evidence>
<proteinExistence type="predicted"/>
<dbReference type="AlphaFoldDB" id="Q82UU9"/>
<gene>
    <name evidence="2" type="ordered locus">NE1373</name>
</gene>
<dbReference type="PANTHER" id="PTHR38826:SF5">
    <property type="entry name" value="RIBONUCLEASE VAPC13"/>
    <property type="match status" value="1"/>
</dbReference>
<feature type="domain" description="PIN" evidence="1">
    <location>
        <begin position="7"/>
        <end position="116"/>
    </location>
</feature>
<reference evidence="2 3" key="1">
    <citation type="journal article" date="2003" name="J. Bacteriol.">
        <title>Complete genome sequence of the ammonia-oxidizing bacterium and obligate chemolithoautotroph Nitrosomonas europaea.</title>
        <authorList>
            <person name="Chain P."/>
            <person name="Lamerdin J."/>
            <person name="Larimer F."/>
            <person name="Regala W."/>
            <person name="Land M."/>
            <person name="Hauser L."/>
            <person name="Hooper A."/>
            <person name="Klotz M."/>
            <person name="Norton J."/>
            <person name="Sayavedra-Soto L."/>
            <person name="Arciero D."/>
            <person name="Hommes N."/>
            <person name="Whittaker M."/>
            <person name="Arp D."/>
        </authorList>
    </citation>
    <scope>NUCLEOTIDE SEQUENCE [LARGE SCALE GENOMIC DNA]</scope>
    <source>
        <strain evidence="3">ATCC 19718 / CIP 103999 / KCTC 2705 / NBRC 14298</strain>
    </source>
</reference>
<name>Q82UU9_NITEU</name>
<dbReference type="RefSeq" id="WP_011111947.1">
    <property type="nucleotide sequence ID" value="NC_004757.1"/>
</dbReference>
<accession>Q82UU9</accession>
<keyword evidence="3" id="KW-1185">Reference proteome</keyword>
<dbReference type="STRING" id="228410.NE1373"/>
<organism evidence="2 3">
    <name type="scientific">Nitrosomonas europaea (strain ATCC 19718 / CIP 103999 / KCTC 2705 / NBRC 14298)</name>
    <dbReference type="NCBI Taxonomy" id="228410"/>
    <lineage>
        <taxon>Bacteria</taxon>
        <taxon>Pseudomonadati</taxon>
        <taxon>Pseudomonadota</taxon>
        <taxon>Betaproteobacteria</taxon>
        <taxon>Nitrosomonadales</taxon>
        <taxon>Nitrosomonadaceae</taxon>
        <taxon>Nitrosomonas</taxon>
    </lineage>
</organism>
<dbReference type="PhylomeDB" id="Q82UU9"/>
<dbReference type="KEGG" id="neu:NE1373"/>
<dbReference type="Proteomes" id="UP000001416">
    <property type="component" value="Chromosome"/>
</dbReference>
<dbReference type="GeneID" id="87104549"/>
<dbReference type="Gene3D" id="3.40.50.1010">
    <property type="entry name" value="5'-nuclease"/>
    <property type="match status" value="1"/>
</dbReference>
<dbReference type="InterPro" id="IPR029060">
    <property type="entry name" value="PIN-like_dom_sf"/>
</dbReference>
<evidence type="ECO:0000313" key="3">
    <source>
        <dbReference type="Proteomes" id="UP000001416"/>
    </source>
</evidence>
<dbReference type="eggNOG" id="COG5573">
    <property type="taxonomic scope" value="Bacteria"/>
</dbReference>
<dbReference type="Pfam" id="PF01850">
    <property type="entry name" value="PIN"/>
    <property type="match status" value="1"/>
</dbReference>
<dbReference type="PANTHER" id="PTHR38826">
    <property type="entry name" value="RIBONUCLEASE VAPC13"/>
    <property type="match status" value="1"/>
</dbReference>
<dbReference type="OrthoDB" id="9792015at2"/>
<protein>
    <recommendedName>
        <fullName evidence="1">PIN domain-containing protein</fullName>
    </recommendedName>
</protein>
<evidence type="ECO:0000259" key="1">
    <source>
        <dbReference type="Pfam" id="PF01850"/>
    </source>
</evidence>